<dbReference type="WBParaSite" id="TREG1_62320.2">
    <property type="protein sequence ID" value="TREG1_62320.2"/>
    <property type="gene ID" value="TREG1_62320"/>
</dbReference>
<reference evidence="2" key="1">
    <citation type="submission" date="2022-06" db="EMBL/GenBank/DDBJ databases">
        <authorList>
            <person name="Berger JAMES D."/>
            <person name="Berger JAMES D."/>
        </authorList>
    </citation>
    <scope>NUCLEOTIDE SEQUENCE [LARGE SCALE GENOMIC DNA]</scope>
</reference>
<sequence>MVMMMKLKFCVLLLIVQALTIFIKPSEAYGSQSDNSKMNDETEEEKYGIVELDRNYPNDRPLGKFFYWI</sequence>
<evidence type="ECO:0000313" key="2">
    <source>
        <dbReference type="Proteomes" id="UP000050795"/>
    </source>
</evidence>
<dbReference type="Proteomes" id="UP000050795">
    <property type="component" value="Unassembled WGS sequence"/>
</dbReference>
<name>A0AA85K0D2_TRIRE</name>
<feature type="chain" id="PRO_5041658623" evidence="1">
    <location>
        <begin position="29"/>
        <end position="69"/>
    </location>
</feature>
<dbReference type="AlphaFoldDB" id="A0AA85K0D2"/>
<proteinExistence type="predicted"/>
<accession>A0AA85K0D2</accession>
<evidence type="ECO:0000313" key="3">
    <source>
        <dbReference type="WBParaSite" id="TREG1_62320.2"/>
    </source>
</evidence>
<reference evidence="3" key="2">
    <citation type="submission" date="2023-11" db="UniProtKB">
        <authorList>
            <consortium name="WormBaseParasite"/>
        </authorList>
    </citation>
    <scope>IDENTIFICATION</scope>
</reference>
<keyword evidence="1" id="KW-0732">Signal</keyword>
<keyword evidence="2" id="KW-1185">Reference proteome</keyword>
<evidence type="ECO:0000256" key="1">
    <source>
        <dbReference type="SAM" id="SignalP"/>
    </source>
</evidence>
<protein>
    <submittedName>
        <fullName evidence="3">Uncharacterized protein</fullName>
    </submittedName>
</protein>
<feature type="signal peptide" evidence="1">
    <location>
        <begin position="1"/>
        <end position="28"/>
    </location>
</feature>
<organism evidence="2 3">
    <name type="scientific">Trichobilharzia regenti</name>
    <name type="common">Nasal bird schistosome</name>
    <dbReference type="NCBI Taxonomy" id="157069"/>
    <lineage>
        <taxon>Eukaryota</taxon>
        <taxon>Metazoa</taxon>
        <taxon>Spiralia</taxon>
        <taxon>Lophotrochozoa</taxon>
        <taxon>Platyhelminthes</taxon>
        <taxon>Trematoda</taxon>
        <taxon>Digenea</taxon>
        <taxon>Strigeidida</taxon>
        <taxon>Schistosomatoidea</taxon>
        <taxon>Schistosomatidae</taxon>
        <taxon>Trichobilharzia</taxon>
    </lineage>
</organism>